<dbReference type="Gene3D" id="1.20.1250.20">
    <property type="entry name" value="MFS general substrate transporter like domains"/>
    <property type="match status" value="2"/>
</dbReference>
<evidence type="ECO:0000313" key="4">
    <source>
        <dbReference type="Proteomes" id="UP001497497"/>
    </source>
</evidence>
<dbReference type="PANTHER" id="PTHR11360">
    <property type="entry name" value="MONOCARBOXYLATE TRANSPORTER"/>
    <property type="match status" value="1"/>
</dbReference>
<accession>A0AAV2IAK4</accession>
<protein>
    <recommendedName>
        <fullName evidence="5">Monocarboxylate transporter 10</fullName>
    </recommendedName>
</protein>
<evidence type="ECO:0000313" key="3">
    <source>
        <dbReference type="EMBL" id="CAL1543059.1"/>
    </source>
</evidence>
<dbReference type="AlphaFoldDB" id="A0AAV2IAK4"/>
<comment type="caution">
    <text evidence="3">The sequence shown here is derived from an EMBL/GenBank/DDBJ whole genome shotgun (WGS) entry which is preliminary data.</text>
</comment>
<feature type="transmembrane region" description="Helical" evidence="2">
    <location>
        <begin position="390"/>
        <end position="412"/>
    </location>
</feature>
<dbReference type="Proteomes" id="UP001497497">
    <property type="component" value="Unassembled WGS sequence"/>
</dbReference>
<feature type="transmembrane region" description="Helical" evidence="2">
    <location>
        <begin position="166"/>
        <end position="189"/>
    </location>
</feature>
<evidence type="ECO:0000256" key="1">
    <source>
        <dbReference type="SAM" id="MobiDB-lite"/>
    </source>
</evidence>
<name>A0AAV2IAK4_LYMST</name>
<feature type="transmembrane region" description="Helical" evidence="2">
    <location>
        <begin position="133"/>
        <end position="154"/>
    </location>
</feature>
<proteinExistence type="predicted"/>
<feature type="transmembrane region" description="Helical" evidence="2">
    <location>
        <begin position="265"/>
        <end position="287"/>
    </location>
</feature>
<feature type="transmembrane region" description="Helical" evidence="2">
    <location>
        <begin position="418"/>
        <end position="439"/>
    </location>
</feature>
<dbReference type="GO" id="GO:0022857">
    <property type="term" value="F:transmembrane transporter activity"/>
    <property type="evidence" value="ECO:0007669"/>
    <property type="project" value="InterPro"/>
</dbReference>
<feature type="transmembrane region" description="Helical" evidence="2">
    <location>
        <begin position="81"/>
        <end position="101"/>
    </location>
</feature>
<dbReference type="InterPro" id="IPR011701">
    <property type="entry name" value="MFS"/>
</dbReference>
<keyword evidence="2" id="KW-1133">Transmembrane helix</keyword>
<keyword evidence="4" id="KW-1185">Reference proteome</keyword>
<dbReference type="EMBL" id="CAXITT010000522">
    <property type="protein sequence ID" value="CAL1543059.1"/>
    <property type="molecule type" value="Genomic_DNA"/>
</dbReference>
<dbReference type="InterPro" id="IPR050327">
    <property type="entry name" value="Proton-linked_MCT"/>
</dbReference>
<dbReference type="Pfam" id="PF07690">
    <property type="entry name" value="MFS_1"/>
    <property type="match status" value="1"/>
</dbReference>
<gene>
    <name evidence="3" type="ORF">GSLYS_00016593001</name>
</gene>
<reference evidence="3 4" key="1">
    <citation type="submission" date="2024-04" db="EMBL/GenBank/DDBJ databases">
        <authorList>
            <consortium name="Genoscope - CEA"/>
            <person name="William W."/>
        </authorList>
    </citation>
    <scope>NUCLEOTIDE SEQUENCE [LARGE SCALE GENOMIC DNA]</scope>
</reference>
<evidence type="ECO:0000256" key="2">
    <source>
        <dbReference type="SAM" id="Phobius"/>
    </source>
</evidence>
<feature type="transmembrane region" description="Helical" evidence="2">
    <location>
        <begin position="35"/>
        <end position="61"/>
    </location>
</feature>
<feature type="transmembrane region" description="Helical" evidence="2">
    <location>
        <begin position="108"/>
        <end position="127"/>
    </location>
</feature>
<feature type="transmembrane region" description="Helical" evidence="2">
    <location>
        <begin position="299"/>
        <end position="317"/>
    </location>
</feature>
<feature type="transmembrane region" description="Helical" evidence="2">
    <location>
        <begin position="329"/>
        <end position="349"/>
    </location>
</feature>
<keyword evidence="2" id="KW-0472">Membrane</keyword>
<feature type="transmembrane region" description="Helical" evidence="2">
    <location>
        <begin position="195"/>
        <end position="214"/>
    </location>
</feature>
<keyword evidence="2" id="KW-0812">Transmembrane</keyword>
<feature type="region of interest" description="Disordered" evidence="1">
    <location>
        <begin position="536"/>
        <end position="562"/>
    </location>
</feature>
<dbReference type="SUPFAM" id="SSF103473">
    <property type="entry name" value="MFS general substrate transporter"/>
    <property type="match status" value="1"/>
</dbReference>
<evidence type="ECO:0008006" key="5">
    <source>
        <dbReference type="Google" id="ProtNLM"/>
    </source>
</evidence>
<sequence>MTSVDDKTLLAVPQPPVQVGKKASETHPVQPDGGWGWVVCFSSMACNGTVFGIINSFGILFVAMTDHYAKDDRNMSFKTSWVGSVNTGITFLMCMISSIISDRLGIRLTGIIGGVLAFIGLLSSAFVEELMLLYLTYGIIAGLGFAFSYAPSLVILGHYFKRHMGLVNGLVTFGSSVFTIGLVMGLPAILDAIGLRYTLIFLSCLSLLLVPYALTWKPIFTRENLGLSQAAMSTMSIEMIQSQCADCCRFTRKYLNVKIWRNKGYVIWALSCGISLFGYFVPFVHLIKYVNGAFPGSNGSILIMCIAITSGVSRVVCGKIADLKWVNRVRLQQAAFGIMGVVTLCIPFSGSFGGLIAITLIIGICDGVFICLLGPIAFDLVGERGASQALGFLFGIFSIPMSAGPPLAGLLYDNLGTYNIAFHLAGCPPILGALIMFLIPKTKPNVPAVTSIQEFAAVSCHDIYHSKLVFETTIEPPKVSAVTPEVITISDMSELVDRNASNGNVSSNKIVLDLEALDEEINDRDVDVHVEVNKESADNISDNGSEERELMLPTDTVTTASV</sequence>
<dbReference type="PANTHER" id="PTHR11360:SF251">
    <property type="entry name" value="MAJOR FACILITATOR SUPERFAMILY (MFS) PROFILE DOMAIN-CONTAINING PROTEIN"/>
    <property type="match status" value="1"/>
</dbReference>
<organism evidence="3 4">
    <name type="scientific">Lymnaea stagnalis</name>
    <name type="common">Great pond snail</name>
    <name type="synonym">Helix stagnalis</name>
    <dbReference type="NCBI Taxonomy" id="6523"/>
    <lineage>
        <taxon>Eukaryota</taxon>
        <taxon>Metazoa</taxon>
        <taxon>Spiralia</taxon>
        <taxon>Lophotrochozoa</taxon>
        <taxon>Mollusca</taxon>
        <taxon>Gastropoda</taxon>
        <taxon>Heterobranchia</taxon>
        <taxon>Euthyneura</taxon>
        <taxon>Panpulmonata</taxon>
        <taxon>Hygrophila</taxon>
        <taxon>Lymnaeoidea</taxon>
        <taxon>Lymnaeidae</taxon>
        <taxon>Lymnaea</taxon>
    </lineage>
</organism>
<dbReference type="InterPro" id="IPR036259">
    <property type="entry name" value="MFS_trans_sf"/>
</dbReference>
<feature type="transmembrane region" description="Helical" evidence="2">
    <location>
        <begin position="355"/>
        <end position="378"/>
    </location>
</feature>